<gene>
    <name evidence="6" type="ORF">BCF74_12152</name>
</gene>
<feature type="compositionally biased region" description="Basic and acidic residues" evidence="4">
    <location>
        <begin position="12"/>
        <end position="24"/>
    </location>
</feature>
<evidence type="ECO:0000256" key="4">
    <source>
        <dbReference type="SAM" id="MobiDB-lite"/>
    </source>
</evidence>
<comment type="subcellular location">
    <subcellularLocation>
        <location evidence="1">Cell inner membrane</location>
        <topology evidence="1">Multi-pass membrane protein</topology>
    </subcellularLocation>
</comment>
<feature type="transmembrane region" description="Helical" evidence="5">
    <location>
        <begin position="240"/>
        <end position="258"/>
    </location>
</feature>
<sequence length="325" mass="36260">MGDGMSEADQATGHRDAGDGRTEEQAAADAAAADHAANREANERAARSGYLTEVQVYEPHRVGLPPLVPYFRELWNRREFAAELSRAEMRSANTRTFFGQIWLVINPLLLAGVYFILLFILARRQDGAAFFAHLTAGIFAFYFISGAITTGARSVVGGGALIANMSFPRLLMPLSSVRTAFFRFLPPLAVYFAIHAATGQPWSWKMLLAAYFLGCMTVFAAGLAALFATLQVYFRDTLSFLPYFLRIWLYLSPVLWFIEEVPAKLAPFMKFNPLFSVLGGFTDLLVRSDVPPLHIWVMAAVWSVLMAVVGFLFFISREREFAVRL</sequence>
<dbReference type="GO" id="GO:0015920">
    <property type="term" value="P:lipopolysaccharide transport"/>
    <property type="evidence" value="ECO:0007669"/>
    <property type="project" value="TreeGrafter"/>
</dbReference>
<comment type="caution">
    <text evidence="6">The sequence shown here is derived from an EMBL/GenBank/DDBJ whole genome shotgun (WGS) entry which is preliminary data.</text>
</comment>
<protein>
    <submittedName>
        <fullName evidence="6">Teichoic acid transport system permease protein</fullName>
    </submittedName>
</protein>
<evidence type="ECO:0000313" key="6">
    <source>
        <dbReference type="EMBL" id="PRY55875.1"/>
    </source>
</evidence>
<dbReference type="PANTHER" id="PTHR30413">
    <property type="entry name" value="INNER MEMBRANE TRANSPORT PERMEASE"/>
    <property type="match status" value="1"/>
</dbReference>
<dbReference type="GO" id="GO:0005886">
    <property type="term" value="C:plasma membrane"/>
    <property type="evidence" value="ECO:0007669"/>
    <property type="project" value="UniProtKB-SubCell"/>
</dbReference>
<feature type="region of interest" description="Disordered" evidence="4">
    <location>
        <begin position="1"/>
        <end position="38"/>
    </location>
</feature>
<dbReference type="PANTHER" id="PTHR30413:SF8">
    <property type="entry name" value="TRANSPORT PERMEASE PROTEIN"/>
    <property type="match status" value="1"/>
</dbReference>
<dbReference type="EMBL" id="PVTI01000021">
    <property type="protein sequence ID" value="PRY55875.1"/>
    <property type="molecule type" value="Genomic_DNA"/>
</dbReference>
<keyword evidence="3" id="KW-0813">Transport</keyword>
<feature type="transmembrane region" description="Helical" evidence="5">
    <location>
        <begin position="154"/>
        <end position="172"/>
    </location>
</feature>
<feature type="transmembrane region" description="Helical" evidence="5">
    <location>
        <begin position="128"/>
        <end position="148"/>
    </location>
</feature>
<feature type="transmembrane region" description="Helical" evidence="5">
    <location>
        <begin position="293"/>
        <end position="315"/>
    </location>
</feature>
<accession>A0A2T0UD56</accession>
<proteinExistence type="inferred from homology"/>
<feature type="transmembrane region" description="Helical" evidence="5">
    <location>
        <begin position="101"/>
        <end position="121"/>
    </location>
</feature>
<comment type="similarity">
    <text evidence="2">Belongs to the ABC-2 integral membrane protein family.</text>
</comment>
<evidence type="ECO:0000313" key="7">
    <source>
        <dbReference type="Proteomes" id="UP000237822"/>
    </source>
</evidence>
<evidence type="ECO:0000256" key="5">
    <source>
        <dbReference type="SAM" id="Phobius"/>
    </source>
</evidence>
<evidence type="ECO:0000256" key="1">
    <source>
        <dbReference type="ARBA" id="ARBA00004429"/>
    </source>
</evidence>
<dbReference type="Proteomes" id="UP000237822">
    <property type="component" value="Unassembled WGS sequence"/>
</dbReference>
<keyword evidence="7" id="KW-1185">Reference proteome</keyword>
<organism evidence="6 7">
    <name type="scientific">Knoellia remsis</name>
    <dbReference type="NCBI Taxonomy" id="407159"/>
    <lineage>
        <taxon>Bacteria</taxon>
        <taxon>Bacillati</taxon>
        <taxon>Actinomycetota</taxon>
        <taxon>Actinomycetes</taxon>
        <taxon>Micrococcales</taxon>
        <taxon>Intrasporangiaceae</taxon>
        <taxon>Knoellia</taxon>
    </lineage>
</organism>
<keyword evidence="5" id="KW-0812">Transmembrane</keyword>
<reference evidence="6 7" key="1">
    <citation type="submission" date="2018-03" db="EMBL/GenBank/DDBJ databases">
        <title>Genomic Encyclopedia of Archaeal and Bacterial Type Strains, Phase II (KMG-II): from individual species to whole genera.</title>
        <authorList>
            <person name="Goeker M."/>
        </authorList>
    </citation>
    <scope>NUCLEOTIDE SEQUENCE [LARGE SCALE GENOMIC DNA]</scope>
    <source>
        <strain evidence="6 7">ATCC BAA-1496</strain>
    </source>
</reference>
<evidence type="ECO:0000256" key="3">
    <source>
        <dbReference type="ARBA" id="ARBA00022448"/>
    </source>
</evidence>
<feature type="transmembrane region" description="Helical" evidence="5">
    <location>
        <begin position="208"/>
        <end position="228"/>
    </location>
</feature>
<dbReference type="AlphaFoldDB" id="A0A2T0UD56"/>
<evidence type="ECO:0000256" key="2">
    <source>
        <dbReference type="ARBA" id="ARBA00007783"/>
    </source>
</evidence>
<name>A0A2T0UD56_9MICO</name>
<keyword evidence="5" id="KW-1133">Transmembrane helix</keyword>
<keyword evidence="5" id="KW-0472">Membrane</keyword>
<feature type="transmembrane region" description="Helical" evidence="5">
    <location>
        <begin position="184"/>
        <end position="202"/>
    </location>
</feature>